<feature type="domain" description="Glycosyltransferase 2-like" evidence="6">
    <location>
        <begin position="6"/>
        <end position="118"/>
    </location>
</feature>
<accession>A0A506UA76</accession>
<keyword evidence="8" id="KW-1185">Reference proteome</keyword>
<evidence type="ECO:0000256" key="3">
    <source>
        <dbReference type="ARBA" id="ARBA00022676"/>
    </source>
</evidence>
<comment type="similarity">
    <text evidence="2">Belongs to the glycosyltransferase 2 family.</text>
</comment>
<reference evidence="7 8" key="1">
    <citation type="submission" date="2019-06" db="EMBL/GenBank/DDBJ databases">
        <authorList>
            <person name="Li M."/>
        </authorList>
    </citation>
    <scope>NUCLEOTIDE SEQUENCE [LARGE SCALE GENOMIC DNA]</scope>
    <source>
        <strain evidence="7 8">BGMRC2036</strain>
    </source>
</reference>
<dbReference type="Proteomes" id="UP000318801">
    <property type="component" value="Unassembled WGS sequence"/>
</dbReference>
<dbReference type="SUPFAM" id="SSF53448">
    <property type="entry name" value="Nucleotide-diphospho-sugar transferases"/>
    <property type="match status" value="1"/>
</dbReference>
<dbReference type="InterPro" id="IPR001173">
    <property type="entry name" value="Glyco_trans_2-like"/>
</dbReference>
<comment type="cofactor">
    <cofactor evidence="1">
        <name>Mg(2+)</name>
        <dbReference type="ChEBI" id="CHEBI:18420"/>
    </cofactor>
</comment>
<dbReference type="Gene3D" id="3.90.550.10">
    <property type="entry name" value="Spore Coat Polysaccharide Biosynthesis Protein SpsA, Chain A"/>
    <property type="match status" value="1"/>
</dbReference>
<dbReference type="Pfam" id="PF00535">
    <property type="entry name" value="Glycos_transf_2"/>
    <property type="match status" value="1"/>
</dbReference>
<dbReference type="RefSeq" id="WP_141149221.1">
    <property type="nucleotide sequence ID" value="NZ_VHLG01000007.1"/>
</dbReference>
<evidence type="ECO:0000259" key="6">
    <source>
        <dbReference type="Pfam" id="PF00535"/>
    </source>
</evidence>
<keyword evidence="4 7" id="KW-0808">Transferase</keyword>
<dbReference type="OrthoDB" id="9802649at2"/>
<dbReference type="EMBL" id="VHLG01000007">
    <property type="protein sequence ID" value="TPW30011.1"/>
    <property type="molecule type" value="Genomic_DNA"/>
</dbReference>
<evidence type="ECO:0000313" key="7">
    <source>
        <dbReference type="EMBL" id="TPW30011.1"/>
    </source>
</evidence>
<dbReference type="PANTHER" id="PTHR48090">
    <property type="entry name" value="UNDECAPRENYL-PHOSPHATE 4-DEOXY-4-FORMAMIDO-L-ARABINOSE TRANSFERASE-RELATED"/>
    <property type="match status" value="1"/>
</dbReference>
<evidence type="ECO:0000256" key="4">
    <source>
        <dbReference type="ARBA" id="ARBA00022679"/>
    </source>
</evidence>
<evidence type="ECO:0000256" key="5">
    <source>
        <dbReference type="ARBA" id="ARBA00022842"/>
    </source>
</evidence>
<sequence>MRQGISCIIPAHNEAPRIGAVLSSVIDHPLIDEVIVVDDGSSDGTAAVVRRFERVRLIVLAKNGGKSAAVAAGLNAARFEHLLLLDSDLVGLTRSALTQLIRPVLRGQADVSISLRRNAPWLWKMIGIDYISGERVLPRRLLGTGAELMSLPGFGMEVAMNAHWIAEGARIAIVRWPDVQSPLKSAKQGLWAGLKADLLMLRDIFATVPLPVIIQQIWRMRFMAVKPSARGTARMRKSLKPGAERSHE</sequence>
<proteinExistence type="inferred from homology"/>
<dbReference type="GO" id="GO:0016757">
    <property type="term" value="F:glycosyltransferase activity"/>
    <property type="evidence" value="ECO:0007669"/>
    <property type="project" value="UniProtKB-KW"/>
</dbReference>
<dbReference type="InterPro" id="IPR050256">
    <property type="entry name" value="Glycosyltransferase_2"/>
</dbReference>
<keyword evidence="5" id="KW-0460">Magnesium</keyword>
<comment type="caution">
    <text evidence="7">The sequence shown here is derived from an EMBL/GenBank/DDBJ whole genome shotgun (WGS) entry which is preliminary data.</text>
</comment>
<gene>
    <name evidence="7" type="ORF">FJU08_11810</name>
</gene>
<keyword evidence="3" id="KW-0328">Glycosyltransferase</keyword>
<dbReference type="PANTHER" id="PTHR48090:SF10">
    <property type="entry name" value="GLUCOSYL-3-PHOSPHOGLYCERATE SYNTHASE"/>
    <property type="match status" value="1"/>
</dbReference>
<dbReference type="InterPro" id="IPR029044">
    <property type="entry name" value="Nucleotide-diphossugar_trans"/>
</dbReference>
<organism evidence="7 8">
    <name type="scientific">Martelella alba</name>
    <dbReference type="NCBI Taxonomy" id="2590451"/>
    <lineage>
        <taxon>Bacteria</taxon>
        <taxon>Pseudomonadati</taxon>
        <taxon>Pseudomonadota</taxon>
        <taxon>Alphaproteobacteria</taxon>
        <taxon>Hyphomicrobiales</taxon>
        <taxon>Aurantimonadaceae</taxon>
        <taxon>Martelella</taxon>
    </lineage>
</organism>
<protein>
    <submittedName>
        <fullName evidence="7">Glycosyltransferase</fullName>
    </submittedName>
</protein>
<dbReference type="AlphaFoldDB" id="A0A506UA76"/>
<evidence type="ECO:0000313" key="8">
    <source>
        <dbReference type="Proteomes" id="UP000318801"/>
    </source>
</evidence>
<evidence type="ECO:0000256" key="1">
    <source>
        <dbReference type="ARBA" id="ARBA00001946"/>
    </source>
</evidence>
<name>A0A506UA76_9HYPH</name>
<evidence type="ECO:0000256" key="2">
    <source>
        <dbReference type="ARBA" id="ARBA00006739"/>
    </source>
</evidence>